<reference evidence="2 3" key="1">
    <citation type="submission" date="2016-10" db="EMBL/GenBank/DDBJ databases">
        <authorList>
            <person name="Cai Z."/>
        </authorList>
    </citation>
    <scope>NUCLEOTIDE SEQUENCE [LARGE SCALE GENOMIC DNA]</scope>
</reference>
<dbReference type="SUPFAM" id="SSF53335">
    <property type="entry name" value="S-adenosyl-L-methionine-dependent methyltransferases"/>
    <property type="match status" value="1"/>
</dbReference>
<proteinExistence type="predicted"/>
<evidence type="ECO:0000259" key="1">
    <source>
        <dbReference type="Pfam" id="PF05050"/>
    </source>
</evidence>
<evidence type="ECO:0000313" key="2">
    <source>
        <dbReference type="EMBL" id="SZX75764.1"/>
    </source>
</evidence>
<dbReference type="EMBL" id="FNXT01001241">
    <property type="protein sequence ID" value="SZX75764.1"/>
    <property type="molecule type" value="Genomic_DNA"/>
</dbReference>
<dbReference type="InterPro" id="IPR029063">
    <property type="entry name" value="SAM-dependent_MTases_sf"/>
</dbReference>
<dbReference type="PANTHER" id="PTHR34203:SF15">
    <property type="entry name" value="SLL1173 PROTEIN"/>
    <property type="match status" value="1"/>
</dbReference>
<organism evidence="2 3">
    <name type="scientific">Tetradesmus obliquus</name>
    <name type="common">Green alga</name>
    <name type="synonym">Acutodesmus obliquus</name>
    <dbReference type="NCBI Taxonomy" id="3088"/>
    <lineage>
        <taxon>Eukaryota</taxon>
        <taxon>Viridiplantae</taxon>
        <taxon>Chlorophyta</taxon>
        <taxon>core chlorophytes</taxon>
        <taxon>Chlorophyceae</taxon>
        <taxon>CS clade</taxon>
        <taxon>Sphaeropleales</taxon>
        <taxon>Scenedesmaceae</taxon>
        <taxon>Tetradesmus</taxon>
    </lineage>
</organism>
<dbReference type="PANTHER" id="PTHR34203">
    <property type="entry name" value="METHYLTRANSFERASE, FKBM FAMILY PROTEIN"/>
    <property type="match status" value="1"/>
</dbReference>
<sequence>MRAGLAERCSQHDIERQVELFKVAAGNMKSSCQDFSYLLDLELFAGLEPVVFDVGCNKGYDTALMFEAFAAQEEFSRIALGKFYKSNKQLNDSMSAMNGGTCGVCNDCKESFDSNMKARQRAAANRRLQVHCFEPSETNYQGLAQMHKRFFGSSNKTARGNELRLHKAAMSNYTGTVQMPSNCGELCQIQAKSDSAAATTTTVPLTTVDAMLDSLQLQRLFLLKIDTEGFDPLVLQGARRSLAEHKVDLVLFEYNSGGVWGLNGLTLKGVTAELESFGYICYFEGSLLTRITGCWSDELEVKSWSNVICVAGSRPVQAVLRAYSIAPFKGRY</sequence>
<keyword evidence="3" id="KW-1185">Reference proteome</keyword>
<gene>
    <name evidence="2" type="ORF">BQ4739_LOCUS16113</name>
</gene>
<name>A0A383WFG7_TETOB</name>
<dbReference type="NCBIfam" id="TIGR01444">
    <property type="entry name" value="fkbM_fam"/>
    <property type="match status" value="1"/>
</dbReference>
<dbReference type="InterPro" id="IPR006342">
    <property type="entry name" value="FkbM_mtfrase"/>
</dbReference>
<dbReference type="Pfam" id="PF05050">
    <property type="entry name" value="Methyltransf_21"/>
    <property type="match status" value="1"/>
</dbReference>
<evidence type="ECO:0000313" key="3">
    <source>
        <dbReference type="Proteomes" id="UP000256970"/>
    </source>
</evidence>
<feature type="domain" description="Methyltransferase FkbM" evidence="1">
    <location>
        <begin position="130"/>
        <end position="279"/>
    </location>
</feature>
<protein>
    <recommendedName>
        <fullName evidence="1">Methyltransferase FkbM domain-containing protein</fullName>
    </recommendedName>
</protein>
<dbReference type="Gene3D" id="3.40.50.150">
    <property type="entry name" value="Vaccinia Virus protein VP39"/>
    <property type="match status" value="1"/>
</dbReference>
<dbReference type="AlphaFoldDB" id="A0A383WFG7"/>
<accession>A0A383WFG7</accession>
<dbReference type="InterPro" id="IPR052514">
    <property type="entry name" value="SAM-dependent_MTase"/>
</dbReference>
<dbReference type="Proteomes" id="UP000256970">
    <property type="component" value="Unassembled WGS sequence"/>
</dbReference>